<gene>
    <name evidence="3" type="ORF">BJG266_LOCUS1935</name>
    <name evidence="4" type="ORF">QVE165_LOCUS13164</name>
</gene>
<evidence type="ECO:0000256" key="1">
    <source>
        <dbReference type="SAM" id="MobiDB-lite"/>
    </source>
</evidence>
<feature type="compositionally biased region" description="Basic and acidic residues" evidence="1">
    <location>
        <begin position="51"/>
        <end position="62"/>
    </location>
</feature>
<proteinExistence type="predicted"/>
<dbReference type="PRINTS" id="PR00837">
    <property type="entry name" value="V5TPXLIKE"/>
</dbReference>
<dbReference type="Pfam" id="PF00188">
    <property type="entry name" value="CAP"/>
    <property type="match status" value="1"/>
</dbReference>
<protein>
    <recommendedName>
        <fullName evidence="2">SCP domain-containing protein</fullName>
    </recommendedName>
</protein>
<dbReference type="InterPro" id="IPR014044">
    <property type="entry name" value="CAP_dom"/>
</dbReference>
<dbReference type="CDD" id="cd05382">
    <property type="entry name" value="CAP_GAPR1-like"/>
    <property type="match status" value="1"/>
</dbReference>
<dbReference type="PROSITE" id="PS01009">
    <property type="entry name" value="CRISP_1"/>
    <property type="match status" value="1"/>
</dbReference>
<name>A0A813NY43_9BILA</name>
<evidence type="ECO:0000313" key="3">
    <source>
        <dbReference type="EMBL" id="CAF0742437.1"/>
    </source>
</evidence>
<dbReference type="FunFam" id="3.40.33.10:FF:000002">
    <property type="entry name" value="Golgi-associated plant pathogenesis-related protein 1"/>
    <property type="match status" value="1"/>
</dbReference>
<dbReference type="PANTHER" id="PTHR10334">
    <property type="entry name" value="CYSTEINE-RICH SECRETORY PROTEIN-RELATED"/>
    <property type="match status" value="1"/>
</dbReference>
<accession>A0A813NY43</accession>
<evidence type="ECO:0000259" key="2">
    <source>
        <dbReference type="SMART" id="SM00198"/>
    </source>
</evidence>
<feature type="region of interest" description="Disordered" evidence="1">
    <location>
        <begin position="51"/>
        <end position="75"/>
    </location>
</feature>
<dbReference type="GO" id="GO:0005576">
    <property type="term" value="C:extracellular region"/>
    <property type="evidence" value="ECO:0007669"/>
    <property type="project" value="InterPro"/>
</dbReference>
<dbReference type="SMART" id="SM00198">
    <property type="entry name" value="SCP"/>
    <property type="match status" value="1"/>
</dbReference>
<evidence type="ECO:0000313" key="6">
    <source>
        <dbReference type="Proteomes" id="UP000663877"/>
    </source>
</evidence>
<evidence type="ECO:0000313" key="4">
    <source>
        <dbReference type="EMBL" id="CAF0967681.1"/>
    </source>
</evidence>
<organism evidence="3 6">
    <name type="scientific">Adineta steineri</name>
    <dbReference type="NCBI Taxonomy" id="433720"/>
    <lineage>
        <taxon>Eukaryota</taxon>
        <taxon>Metazoa</taxon>
        <taxon>Spiralia</taxon>
        <taxon>Gnathifera</taxon>
        <taxon>Rotifera</taxon>
        <taxon>Eurotatoria</taxon>
        <taxon>Bdelloidea</taxon>
        <taxon>Adinetida</taxon>
        <taxon>Adinetidae</taxon>
        <taxon>Adineta</taxon>
    </lineage>
</organism>
<feature type="domain" description="SCP" evidence="2">
    <location>
        <begin position="125"/>
        <end position="258"/>
    </location>
</feature>
<keyword evidence="5" id="KW-1185">Reference proteome</keyword>
<dbReference type="AlphaFoldDB" id="A0A813NY43"/>
<dbReference type="SUPFAM" id="SSF55797">
    <property type="entry name" value="PR-1-like"/>
    <property type="match status" value="1"/>
</dbReference>
<dbReference type="EMBL" id="CAJNOI010000004">
    <property type="protein sequence ID" value="CAF0742437.1"/>
    <property type="molecule type" value="Genomic_DNA"/>
</dbReference>
<dbReference type="InterPro" id="IPR035940">
    <property type="entry name" value="CAP_sf"/>
</dbReference>
<dbReference type="EMBL" id="CAJNOM010000067">
    <property type="protein sequence ID" value="CAF0967681.1"/>
    <property type="molecule type" value="Genomic_DNA"/>
</dbReference>
<reference evidence="3" key="1">
    <citation type="submission" date="2021-02" db="EMBL/GenBank/DDBJ databases">
        <authorList>
            <person name="Nowell W R."/>
        </authorList>
    </citation>
    <scope>NUCLEOTIDE SEQUENCE</scope>
</reference>
<dbReference type="InterPro" id="IPR001283">
    <property type="entry name" value="CRISP-related"/>
</dbReference>
<dbReference type="InterPro" id="IPR034113">
    <property type="entry name" value="SCP_GAPR1-like"/>
</dbReference>
<dbReference type="Proteomes" id="UP000663877">
    <property type="component" value="Unassembled WGS sequence"/>
</dbReference>
<evidence type="ECO:0000313" key="5">
    <source>
        <dbReference type="Proteomes" id="UP000663832"/>
    </source>
</evidence>
<dbReference type="OrthoDB" id="337038at2759"/>
<dbReference type="Proteomes" id="UP000663832">
    <property type="component" value="Unassembled WGS sequence"/>
</dbReference>
<sequence length="268" mass="30046">MSSMSTRSTTSGRAHYKLTRTVTGTDGKTHTETVEMYDDDAVKLMRGLRSNRDNVPDLDRFGFRPLTDPKTLPQLEQRNHRLIQSLKPKSTSSSLSSSSGAGATAAAAVVPAPPKRSTVTQSNNEFVQDALQVHNELRRRHGVESLRLNNDLTKLAQQWANHLASTGTLVHSKTKYRNVNVGENLRCQSWSITGKEMTQSWYNECNKYDYRNPSYQPGTGHFTQVIWKDSQEVGFAQAQGTSMIYAVAMYYPPGNYVGDFDRNVLPPR</sequence>
<comment type="caution">
    <text evidence="3">The sequence shown here is derived from an EMBL/GenBank/DDBJ whole genome shotgun (WGS) entry which is preliminary data.</text>
</comment>
<dbReference type="InterPro" id="IPR018244">
    <property type="entry name" value="Allrgn_V5/Tpx1_CS"/>
</dbReference>
<dbReference type="Gene3D" id="3.40.33.10">
    <property type="entry name" value="CAP"/>
    <property type="match status" value="1"/>
</dbReference>